<dbReference type="SUPFAM" id="SSF111331">
    <property type="entry name" value="NAD kinase/diacylglycerol kinase-like"/>
    <property type="match status" value="1"/>
</dbReference>
<dbReference type="Proteomes" id="UP001191019">
    <property type="component" value="Unassembled WGS sequence"/>
</dbReference>
<dbReference type="Pfam" id="PF00781">
    <property type="entry name" value="DAGK_cat"/>
    <property type="match status" value="1"/>
</dbReference>
<sequence length="302" mass="34022">MQRLIIVYNPRSSRFIDVEKEILTPAKNLKGYIIGKYKVENTDVDQNADKFAKIIKDGDLVVSAGGDATGIIASNGIIKSGKDATLAVLPYGNFNDLSRTLGTKTLADVLSSESTVKKLYPLEIIVDGKFFRYATCYVTIGMTAEACELFDEPKFRKSMQKGHKSSWRSYLALAKWYFKNRHKKVFIPEFTLNGKKTAKGISDYCALSGKSMCRVMKGGDDYLKPKVFRSENCRLTNLWRLTKLMVAAIFTRTPGTPTTDDILEFTNPATVELQAEGEYRTFKDIKSIEIKKGEKYIKVIHK</sequence>
<gene>
    <name evidence="2" type="primary">dagK</name>
    <name evidence="2" type="ORF">G3RUM_00494</name>
</gene>
<organism evidence="2 3">
    <name type="scientific">Candidatus Nanosyncoccus alces</name>
    <dbReference type="NCBI Taxonomy" id="2171997"/>
    <lineage>
        <taxon>Bacteria</taxon>
        <taxon>Candidatus Saccharimonadota</taxon>
        <taxon>Candidatus Nanosyncoccalia</taxon>
        <taxon>Candidatus Nanosyncoccales</taxon>
        <taxon>Candidatus Nanosyncoccaceae</taxon>
        <taxon>Candidatus Nanosyncoccus</taxon>
    </lineage>
</organism>
<name>A0ABY0FNM3_9BACT</name>
<dbReference type="EMBL" id="PRLM01000005">
    <property type="protein sequence ID" value="RYC74628.1"/>
    <property type="molecule type" value="Genomic_DNA"/>
</dbReference>
<reference evidence="2 3" key="1">
    <citation type="journal article" date="2018" name="bioRxiv">
        <title>Evidence of independent acquisition and adaption of ultra-small bacteria to human hosts across the highly diverse yet reduced genomes of the phylum Saccharibacteria.</title>
        <authorList>
            <person name="McLean J.S."/>
            <person name="Bor B."/>
            <person name="To T.T."/>
            <person name="Liu Q."/>
            <person name="Kearns K.A."/>
            <person name="Solden L.M."/>
            <person name="Wrighton K.C."/>
            <person name="He X."/>
            <person name="Shi W."/>
        </authorList>
    </citation>
    <scope>NUCLEOTIDE SEQUENCE [LARGE SCALE GENOMIC DNA]</scope>
    <source>
        <strain evidence="2 3">TM7_G3_2_Rum_HOT_351B</strain>
    </source>
</reference>
<keyword evidence="3" id="KW-1185">Reference proteome</keyword>
<proteinExistence type="predicted"/>
<reference evidence="2 3" key="2">
    <citation type="journal article" date="2020" name="Cell Rep.">
        <title>Acquisition and Adaptation of Ultra-small Parasitic Reduced Genome Bacteria to Mammalian Hosts.</title>
        <authorList>
            <person name="McLean J.S."/>
            <person name="Bor B."/>
            <person name="Kerns K.A."/>
            <person name="Liu Q."/>
            <person name="To T.T."/>
            <person name="Solden L."/>
            <person name="Hendrickson E.L."/>
            <person name="Wrighton K."/>
            <person name="Shi W."/>
            <person name="He X."/>
        </authorList>
    </citation>
    <scope>NUCLEOTIDE SEQUENCE [LARGE SCALE GENOMIC DNA]</scope>
    <source>
        <strain evidence="2 3">TM7_G3_2_Rum_HOT_351B</strain>
    </source>
</reference>
<dbReference type="RefSeq" id="WP_164998343.1">
    <property type="nucleotide sequence ID" value="NZ_PRLM01000005.1"/>
</dbReference>
<protein>
    <submittedName>
        <fullName evidence="2">Diacylglycerol kinase</fullName>
        <ecNumber evidence="2">2.7.1.107</ecNumber>
    </submittedName>
</protein>
<dbReference type="InterPro" id="IPR017438">
    <property type="entry name" value="ATP-NAD_kinase_N"/>
</dbReference>
<evidence type="ECO:0000313" key="2">
    <source>
        <dbReference type="EMBL" id="RYC74628.1"/>
    </source>
</evidence>
<accession>A0ABY0FNM3</accession>
<evidence type="ECO:0000313" key="3">
    <source>
        <dbReference type="Proteomes" id="UP001191019"/>
    </source>
</evidence>
<dbReference type="InterPro" id="IPR016064">
    <property type="entry name" value="NAD/diacylglycerol_kinase_sf"/>
</dbReference>
<dbReference type="Gene3D" id="3.40.50.10330">
    <property type="entry name" value="Probable inorganic polyphosphate/atp-NAD kinase, domain 1"/>
    <property type="match status" value="1"/>
</dbReference>
<dbReference type="InterPro" id="IPR001206">
    <property type="entry name" value="Diacylglycerol_kinase_cat_dom"/>
</dbReference>
<dbReference type="Gene3D" id="2.60.200.40">
    <property type="match status" value="1"/>
</dbReference>
<keyword evidence="2" id="KW-0418">Kinase</keyword>
<comment type="caution">
    <text evidence="2">The sequence shown here is derived from an EMBL/GenBank/DDBJ whole genome shotgun (WGS) entry which is preliminary data.</text>
</comment>
<keyword evidence="2" id="KW-0808">Transferase</keyword>
<feature type="domain" description="DAGKc" evidence="1">
    <location>
        <begin position="3"/>
        <end position="108"/>
    </location>
</feature>
<evidence type="ECO:0000259" key="1">
    <source>
        <dbReference type="Pfam" id="PF00781"/>
    </source>
</evidence>
<dbReference type="GO" id="GO:0004143">
    <property type="term" value="F:ATP-dependent diacylglycerol kinase activity"/>
    <property type="evidence" value="ECO:0007669"/>
    <property type="project" value="UniProtKB-EC"/>
</dbReference>
<dbReference type="EC" id="2.7.1.107" evidence="2"/>